<dbReference type="Pfam" id="PF02441">
    <property type="entry name" value="Flavoprotein"/>
    <property type="match status" value="1"/>
</dbReference>
<dbReference type="AlphaFoldDB" id="A0A7R8ZQW5"/>
<protein>
    <recommendedName>
        <fullName evidence="1">Flavoprotein domain-containing protein</fullName>
    </recommendedName>
</protein>
<proteinExistence type="predicted"/>
<dbReference type="EMBL" id="OB663037">
    <property type="protein sequence ID" value="CAD7230885.1"/>
    <property type="molecule type" value="Genomic_DNA"/>
</dbReference>
<organism evidence="2">
    <name type="scientific">Cyprideis torosa</name>
    <dbReference type="NCBI Taxonomy" id="163714"/>
    <lineage>
        <taxon>Eukaryota</taxon>
        <taxon>Metazoa</taxon>
        <taxon>Ecdysozoa</taxon>
        <taxon>Arthropoda</taxon>
        <taxon>Crustacea</taxon>
        <taxon>Oligostraca</taxon>
        <taxon>Ostracoda</taxon>
        <taxon>Podocopa</taxon>
        <taxon>Podocopida</taxon>
        <taxon>Cytherocopina</taxon>
        <taxon>Cytheroidea</taxon>
        <taxon>Cytherideidae</taxon>
        <taxon>Cyprideis</taxon>
    </lineage>
</organism>
<dbReference type="GO" id="GO:0003824">
    <property type="term" value="F:catalytic activity"/>
    <property type="evidence" value="ECO:0007669"/>
    <property type="project" value="InterPro"/>
</dbReference>
<evidence type="ECO:0000259" key="1">
    <source>
        <dbReference type="Pfam" id="PF02441"/>
    </source>
</evidence>
<dbReference type="Gene3D" id="3.40.50.1950">
    <property type="entry name" value="Flavin prenyltransferase-like"/>
    <property type="match status" value="1"/>
</dbReference>
<gene>
    <name evidence="2" type="ORF">CTOB1V02_LOCUS8741</name>
</gene>
<dbReference type="NCBIfam" id="TIGR00421">
    <property type="entry name" value="ubiX_pad"/>
    <property type="match status" value="1"/>
</dbReference>
<dbReference type="InterPro" id="IPR004507">
    <property type="entry name" value="UbiX-like"/>
</dbReference>
<dbReference type="OrthoDB" id="5126881at2759"/>
<accession>A0A7R8ZQW5</accession>
<dbReference type="InterPro" id="IPR036551">
    <property type="entry name" value="Flavin_trans-like"/>
</dbReference>
<reference evidence="2" key="1">
    <citation type="submission" date="2020-11" db="EMBL/GenBank/DDBJ databases">
        <authorList>
            <person name="Tran Van P."/>
        </authorList>
    </citation>
    <scope>NUCLEOTIDE SEQUENCE</scope>
</reference>
<evidence type="ECO:0000313" key="2">
    <source>
        <dbReference type="EMBL" id="CAD7230885.1"/>
    </source>
</evidence>
<sequence length="148" mass="16194">MSHEIGLEPNDLKGVERWFPVDDFSAAPASGSSGYTDMVVLPCTMGSLGAMATGACRNLIHRAADVMLKERRKLLLAVRETPLSRIHLSNMLTIHDAGAILMPTLPSYYLQPKSLEDAALTYCWRLADQLDIHIEERKRWGGDGGGAA</sequence>
<name>A0A7R8ZQW5_9CRUS</name>
<dbReference type="InterPro" id="IPR003382">
    <property type="entry name" value="Flavoprotein"/>
</dbReference>
<feature type="domain" description="Flavoprotein" evidence="1">
    <location>
        <begin position="34"/>
        <end position="119"/>
    </location>
</feature>
<dbReference type="SUPFAM" id="SSF52507">
    <property type="entry name" value="Homo-oligomeric flavin-containing Cys decarboxylases, HFCD"/>
    <property type="match status" value="1"/>
</dbReference>